<dbReference type="InterPro" id="IPR050090">
    <property type="entry name" value="Tyrosine_recombinase_XerCD"/>
</dbReference>
<evidence type="ECO:0000313" key="13">
    <source>
        <dbReference type="Proteomes" id="UP000270927"/>
    </source>
</evidence>
<proteinExistence type="predicted"/>
<dbReference type="GO" id="GO:0007059">
    <property type="term" value="P:chromosome segregation"/>
    <property type="evidence" value="ECO:0007669"/>
    <property type="project" value="UniProtKB-KW"/>
</dbReference>
<dbReference type="SUPFAM" id="SSF56349">
    <property type="entry name" value="DNA breaking-rejoining enzymes"/>
    <property type="match status" value="1"/>
</dbReference>
<sequence length="307" mass="35603">MHDNKNFISLFEDYLTVERRVSSHTVISYRTDVRQFMHYLSNQAVPKKFTEATTLDIRGWIMFLAKEGLNHRSINRKIATIRTFYAFLQKRALIVISPTQPLRSLKWKKSLPIFFQKREWLSFLDQHTFGTTFAGLRDQLILELLYGTGMRLAELLALCASDINLTDGTLKVVGKRNKERIIPFPRPLKQLIETYVLKKEQMGYSLTENLVVTDQGKPCYPMFIYRVVKKYLLPTIRASQHSPHILRHTFATHLLDNGSDLQAIKELLGHSSLAATQIYTHTSLTKLKEVFKKAHPRAEEDVDAYTF</sequence>
<organism evidence="12 13">
    <name type="scientific">Candidatus Cardinium hertigii</name>
    <dbReference type="NCBI Taxonomy" id="247481"/>
    <lineage>
        <taxon>Bacteria</taxon>
        <taxon>Pseudomonadati</taxon>
        <taxon>Bacteroidota</taxon>
        <taxon>Cytophagia</taxon>
        <taxon>Cytophagales</taxon>
        <taxon>Amoebophilaceae</taxon>
        <taxon>Candidatus Cardinium</taxon>
    </lineage>
</organism>
<keyword evidence="6 9" id="KW-0238">DNA-binding</keyword>
<dbReference type="InterPro" id="IPR002104">
    <property type="entry name" value="Integrase_catalytic"/>
</dbReference>
<keyword evidence="7" id="KW-0233">DNA recombination</keyword>
<comment type="caution">
    <text evidence="12">The sequence shown here is derived from an EMBL/GenBank/DDBJ whole genome shotgun (WGS) entry which is preliminary data.</text>
</comment>
<dbReference type="Proteomes" id="UP000270927">
    <property type="component" value="Unassembled WGS sequence"/>
</dbReference>
<evidence type="ECO:0000256" key="8">
    <source>
        <dbReference type="ARBA" id="ARBA00023306"/>
    </source>
</evidence>
<evidence type="ECO:0000313" key="12">
    <source>
        <dbReference type="EMBL" id="ROT47086.1"/>
    </source>
</evidence>
<accession>A0A3N2QB96</accession>
<name>A0A3N2QB96_9BACT</name>
<dbReference type="GO" id="GO:0015074">
    <property type="term" value="P:DNA integration"/>
    <property type="evidence" value="ECO:0007669"/>
    <property type="project" value="UniProtKB-KW"/>
</dbReference>
<dbReference type="PANTHER" id="PTHR30349:SF77">
    <property type="entry name" value="TYROSINE RECOMBINASE XERC"/>
    <property type="match status" value="1"/>
</dbReference>
<keyword evidence="13" id="KW-1185">Reference proteome</keyword>
<gene>
    <name evidence="12" type="ORF">EDM02_04320</name>
</gene>
<feature type="domain" description="Core-binding (CB)" evidence="11">
    <location>
        <begin position="2"/>
        <end position="89"/>
    </location>
</feature>
<dbReference type="GO" id="GO:0003677">
    <property type="term" value="F:DNA binding"/>
    <property type="evidence" value="ECO:0007669"/>
    <property type="project" value="UniProtKB-UniRule"/>
</dbReference>
<evidence type="ECO:0000256" key="3">
    <source>
        <dbReference type="ARBA" id="ARBA00022618"/>
    </source>
</evidence>
<evidence type="ECO:0000256" key="2">
    <source>
        <dbReference type="ARBA" id="ARBA00022490"/>
    </source>
</evidence>
<dbReference type="Gene3D" id="1.10.443.10">
    <property type="entry name" value="Intergrase catalytic core"/>
    <property type="match status" value="1"/>
</dbReference>
<keyword evidence="4" id="KW-0159">Chromosome partition</keyword>
<dbReference type="PROSITE" id="PS51900">
    <property type="entry name" value="CB"/>
    <property type="match status" value="1"/>
</dbReference>
<dbReference type="AlphaFoldDB" id="A0A3N2QB96"/>
<evidence type="ECO:0000256" key="5">
    <source>
        <dbReference type="ARBA" id="ARBA00022908"/>
    </source>
</evidence>
<dbReference type="OrthoDB" id="9801717at2"/>
<evidence type="ECO:0000256" key="9">
    <source>
        <dbReference type="PROSITE-ProRule" id="PRU01248"/>
    </source>
</evidence>
<dbReference type="InterPro" id="IPR011010">
    <property type="entry name" value="DNA_brk_join_enz"/>
</dbReference>
<keyword evidence="3" id="KW-0132">Cell division</keyword>
<dbReference type="InterPro" id="IPR013762">
    <property type="entry name" value="Integrase-like_cat_sf"/>
</dbReference>
<evidence type="ECO:0000256" key="6">
    <source>
        <dbReference type="ARBA" id="ARBA00023125"/>
    </source>
</evidence>
<feature type="domain" description="Tyr recombinase" evidence="10">
    <location>
        <begin position="110"/>
        <end position="292"/>
    </location>
</feature>
<dbReference type="InterPro" id="IPR044068">
    <property type="entry name" value="CB"/>
</dbReference>
<dbReference type="InterPro" id="IPR010998">
    <property type="entry name" value="Integrase_recombinase_N"/>
</dbReference>
<keyword evidence="8" id="KW-0131">Cell cycle</keyword>
<dbReference type="GO" id="GO:0006310">
    <property type="term" value="P:DNA recombination"/>
    <property type="evidence" value="ECO:0007669"/>
    <property type="project" value="UniProtKB-KW"/>
</dbReference>
<dbReference type="PANTHER" id="PTHR30349">
    <property type="entry name" value="PHAGE INTEGRASE-RELATED"/>
    <property type="match status" value="1"/>
</dbReference>
<dbReference type="InterPro" id="IPR004107">
    <property type="entry name" value="Integrase_SAM-like_N"/>
</dbReference>
<dbReference type="EMBL" id="RARA01000026">
    <property type="protein sequence ID" value="ROT47086.1"/>
    <property type="molecule type" value="Genomic_DNA"/>
</dbReference>
<evidence type="ECO:0000259" key="10">
    <source>
        <dbReference type="PROSITE" id="PS51898"/>
    </source>
</evidence>
<evidence type="ECO:0000256" key="4">
    <source>
        <dbReference type="ARBA" id="ARBA00022829"/>
    </source>
</evidence>
<evidence type="ECO:0000256" key="1">
    <source>
        <dbReference type="ARBA" id="ARBA00004496"/>
    </source>
</evidence>
<protein>
    <submittedName>
        <fullName evidence="12">Integrase</fullName>
    </submittedName>
</protein>
<evidence type="ECO:0000259" key="11">
    <source>
        <dbReference type="PROSITE" id="PS51900"/>
    </source>
</evidence>
<dbReference type="Pfam" id="PF02899">
    <property type="entry name" value="Phage_int_SAM_1"/>
    <property type="match status" value="1"/>
</dbReference>
<dbReference type="RefSeq" id="WP_123663329.1">
    <property type="nucleotide sequence ID" value="NZ_RARA01000026.1"/>
</dbReference>
<comment type="subcellular location">
    <subcellularLocation>
        <location evidence="1">Cytoplasm</location>
    </subcellularLocation>
</comment>
<dbReference type="GO" id="GO:0005737">
    <property type="term" value="C:cytoplasm"/>
    <property type="evidence" value="ECO:0007669"/>
    <property type="project" value="UniProtKB-SubCell"/>
</dbReference>
<evidence type="ECO:0000256" key="7">
    <source>
        <dbReference type="ARBA" id="ARBA00023172"/>
    </source>
</evidence>
<keyword evidence="2" id="KW-0963">Cytoplasm</keyword>
<dbReference type="Gene3D" id="1.10.150.130">
    <property type="match status" value="1"/>
</dbReference>
<dbReference type="PROSITE" id="PS51898">
    <property type="entry name" value="TYR_RECOMBINASE"/>
    <property type="match status" value="1"/>
</dbReference>
<reference evidence="12 13" key="1">
    <citation type="submission" date="2018-09" db="EMBL/GenBank/DDBJ databases">
        <title>Comparative Genomics of Wolbachia-Cardinium Dual Endosymbiosis in a Plant-Parasitic Nematode.</title>
        <authorList>
            <person name="Brown A.M.V."/>
            <person name="Wasala S.K."/>
            <person name="Howe D.K."/>
            <person name="Peetz A.B."/>
            <person name="Zasada I.A."/>
            <person name="Denver D.R."/>
        </authorList>
    </citation>
    <scope>NUCLEOTIDE SEQUENCE [LARGE SCALE GENOMIC DNA]</scope>
    <source>
        <strain evidence="12 13">Pp_1</strain>
    </source>
</reference>
<keyword evidence="5" id="KW-0229">DNA integration</keyword>
<dbReference type="GO" id="GO:0051301">
    <property type="term" value="P:cell division"/>
    <property type="evidence" value="ECO:0007669"/>
    <property type="project" value="UniProtKB-KW"/>
</dbReference>
<dbReference type="Pfam" id="PF00589">
    <property type="entry name" value="Phage_integrase"/>
    <property type="match status" value="1"/>
</dbReference>